<proteinExistence type="predicted"/>
<evidence type="ECO:0000256" key="1">
    <source>
        <dbReference type="SAM" id="MobiDB-lite"/>
    </source>
</evidence>
<accession>A0A060XXR0</accession>
<dbReference type="EMBL" id="FR906323">
    <property type="protein sequence ID" value="CDQ84067.1"/>
    <property type="molecule type" value="Genomic_DNA"/>
</dbReference>
<feature type="signal peptide" evidence="2">
    <location>
        <begin position="1"/>
        <end position="25"/>
    </location>
</feature>
<name>A0A060XXR0_ONCMY</name>
<feature type="region of interest" description="Disordered" evidence="1">
    <location>
        <begin position="25"/>
        <end position="49"/>
    </location>
</feature>
<feature type="region of interest" description="Disordered" evidence="1">
    <location>
        <begin position="65"/>
        <end position="85"/>
    </location>
</feature>
<evidence type="ECO:0000313" key="4">
    <source>
        <dbReference type="Proteomes" id="UP000193380"/>
    </source>
</evidence>
<feature type="compositionally biased region" description="Low complexity" evidence="1">
    <location>
        <begin position="115"/>
        <end position="133"/>
    </location>
</feature>
<dbReference type="STRING" id="8022.A0A060XXR0"/>
<sequence length="413" mass="44897">MGSKTRLKHFIYIVWPSLFLSLHSGGKGGKKKKSKGGSKTSKSNGSCWVNMPLPPPPMHPLPGTEVDHYPLENHGGGYDSDSWAPPLPVQTYLHQGLDNDLEEERVPTPPLRGVASSPAAATYSQPSSSSLSSTHHEEMQSMLQAHLDELTRAYQYEVAKQTWHMKGSPHPPKAPVPPMGYVSSTLGSDLGTNLQCEEEEEDEGYGVSVALTTLLDSAWTTWRAQVKGTPSGVGQVAQAPQRAVLWAHRASVTRRPRTLDANPGQKLLGRCPDGETPPQMQPLLPQSRSTVWGPGCMVHGRPEARTPLRSVWSPRWSGSTWPPGAAHPPTWAPWAGPATGLGLALTTHTTATMATRLPTAPSRTTENDSLCDESDPPVLPVYKCNEISSLQMLQDGGWRNVRKWKECDGNAEL</sequence>
<gene>
    <name evidence="3" type="ORF">GSONMT00018095001</name>
</gene>
<feature type="region of interest" description="Disordered" evidence="1">
    <location>
        <begin position="102"/>
        <end position="136"/>
    </location>
</feature>
<evidence type="ECO:0000313" key="3">
    <source>
        <dbReference type="EMBL" id="CDQ84067.1"/>
    </source>
</evidence>
<feature type="compositionally biased region" description="Low complexity" evidence="1">
    <location>
        <begin position="37"/>
        <end position="46"/>
    </location>
</feature>
<reference evidence="3" key="1">
    <citation type="journal article" date="2014" name="Nat. Commun.">
        <title>The rainbow trout genome provides novel insights into evolution after whole-genome duplication in vertebrates.</title>
        <authorList>
            <person name="Berthelot C."/>
            <person name="Brunet F."/>
            <person name="Chalopin D."/>
            <person name="Juanchich A."/>
            <person name="Bernard M."/>
            <person name="Noel B."/>
            <person name="Bento P."/>
            <person name="Da Silva C."/>
            <person name="Labadie K."/>
            <person name="Alberti A."/>
            <person name="Aury J.M."/>
            <person name="Louis A."/>
            <person name="Dehais P."/>
            <person name="Bardou P."/>
            <person name="Montfort J."/>
            <person name="Klopp C."/>
            <person name="Cabau C."/>
            <person name="Gaspin C."/>
            <person name="Thorgaard G.H."/>
            <person name="Boussaha M."/>
            <person name="Quillet E."/>
            <person name="Guyomard R."/>
            <person name="Galiana D."/>
            <person name="Bobe J."/>
            <person name="Volff J.N."/>
            <person name="Genet C."/>
            <person name="Wincker P."/>
            <person name="Jaillon O."/>
            <person name="Roest Crollius H."/>
            <person name="Guiguen Y."/>
        </authorList>
    </citation>
    <scope>NUCLEOTIDE SEQUENCE [LARGE SCALE GENOMIC DNA]</scope>
</reference>
<feature type="chain" id="PRO_5001591536" evidence="2">
    <location>
        <begin position="26"/>
        <end position="413"/>
    </location>
</feature>
<dbReference type="PaxDb" id="8022-A0A060XXR0"/>
<protein>
    <submittedName>
        <fullName evidence="3">Uncharacterized protein</fullName>
    </submittedName>
</protein>
<keyword evidence="2" id="KW-0732">Signal</keyword>
<evidence type="ECO:0000256" key="2">
    <source>
        <dbReference type="SAM" id="SignalP"/>
    </source>
</evidence>
<dbReference type="AlphaFoldDB" id="A0A060XXR0"/>
<organism evidence="3 4">
    <name type="scientific">Oncorhynchus mykiss</name>
    <name type="common">Rainbow trout</name>
    <name type="synonym">Salmo gairdneri</name>
    <dbReference type="NCBI Taxonomy" id="8022"/>
    <lineage>
        <taxon>Eukaryota</taxon>
        <taxon>Metazoa</taxon>
        <taxon>Chordata</taxon>
        <taxon>Craniata</taxon>
        <taxon>Vertebrata</taxon>
        <taxon>Euteleostomi</taxon>
        <taxon>Actinopterygii</taxon>
        <taxon>Neopterygii</taxon>
        <taxon>Teleostei</taxon>
        <taxon>Protacanthopterygii</taxon>
        <taxon>Salmoniformes</taxon>
        <taxon>Salmonidae</taxon>
        <taxon>Salmoninae</taxon>
        <taxon>Oncorhynchus</taxon>
    </lineage>
</organism>
<dbReference type="Proteomes" id="UP000193380">
    <property type="component" value="Unassembled WGS sequence"/>
</dbReference>
<reference evidence="3" key="2">
    <citation type="submission" date="2014-03" db="EMBL/GenBank/DDBJ databases">
        <authorList>
            <person name="Genoscope - CEA"/>
        </authorList>
    </citation>
    <scope>NUCLEOTIDE SEQUENCE</scope>
</reference>